<comment type="function">
    <text evidence="5">Functions as an E3 ubiquitin ligase.</text>
</comment>
<evidence type="ECO:0000256" key="5">
    <source>
        <dbReference type="RuleBase" id="RU369093"/>
    </source>
</evidence>
<comment type="caution">
    <text evidence="7">The sequence shown here is derived from an EMBL/GenBank/DDBJ whole genome shotgun (WGS) entry which is preliminary data.</text>
</comment>
<feature type="domain" description="U-box" evidence="6">
    <location>
        <begin position="5"/>
        <end position="86"/>
    </location>
</feature>
<proteinExistence type="predicted"/>
<comment type="catalytic activity">
    <reaction evidence="1 5">
        <text>S-ubiquitinyl-[E2 ubiquitin-conjugating enzyme]-L-cysteine + [acceptor protein]-L-lysine = [E2 ubiquitin-conjugating enzyme]-L-cysteine + N(6)-ubiquitinyl-[acceptor protein]-L-lysine.</text>
        <dbReference type="EC" id="2.3.2.27"/>
    </reaction>
</comment>
<dbReference type="Pfam" id="PF25598">
    <property type="entry name" value="ARM_PUB"/>
    <property type="match status" value="1"/>
</dbReference>
<evidence type="ECO:0000256" key="4">
    <source>
        <dbReference type="ARBA" id="ARBA00022786"/>
    </source>
</evidence>
<evidence type="ECO:0000313" key="7">
    <source>
        <dbReference type="EMBL" id="KAG0498524.1"/>
    </source>
</evidence>
<dbReference type="GO" id="GO:0061630">
    <property type="term" value="F:ubiquitin protein ligase activity"/>
    <property type="evidence" value="ECO:0007669"/>
    <property type="project" value="UniProtKB-UniRule"/>
</dbReference>
<name>A0A835RZK0_VANPL</name>
<dbReference type="EMBL" id="JADCNL010000001">
    <property type="protein sequence ID" value="KAG0498524.1"/>
    <property type="molecule type" value="Genomic_DNA"/>
</dbReference>
<dbReference type="EC" id="2.3.2.27" evidence="5"/>
<dbReference type="UniPathway" id="UPA00143"/>
<comment type="pathway">
    <text evidence="2 5">Protein modification; protein ubiquitination.</text>
</comment>
<dbReference type="SMART" id="SM00504">
    <property type="entry name" value="Ubox"/>
    <property type="match status" value="1"/>
</dbReference>
<reference evidence="7 8" key="1">
    <citation type="journal article" date="2020" name="Nat. Food">
        <title>A phased Vanilla planifolia genome enables genetic improvement of flavour and production.</title>
        <authorList>
            <person name="Hasing T."/>
            <person name="Tang H."/>
            <person name="Brym M."/>
            <person name="Khazi F."/>
            <person name="Huang T."/>
            <person name="Chambers A.H."/>
        </authorList>
    </citation>
    <scope>NUCLEOTIDE SEQUENCE [LARGE SCALE GENOMIC DNA]</scope>
    <source>
        <tissue evidence="7">Leaf</tissue>
    </source>
</reference>
<dbReference type="InterPro" id="IPR013083">
    <property type="entry name" value="Znf_RING/FYVE/PHD"/>
</dbReference>
<dbReference type="InterPro" id="IPR003613">
    <property type="entry name" value="Ubox_domain"/>
</dbReference>
<evidence type="ECO:0000313" key="8">
    <source>
        <dbReference type="Proteomes" id="UP000636800"/>
    </source>
</evidence>
<dbReference type="Proteomes" id="UP000636800">
    <property type="component" value="Chromosome 1"/>
</dbReference>
<dbReference type="Pfam" id="PF04564">
    <property type="entry name" value="U-box"/>
    <property type="match status" value="1"/>
</dbReference>
<dbReference type="PANTHER" id="PTHR22849">
    <property type="entry name" value="WDSAM1 PROTEIN"/>
    <property type="match status" value="1"/>
</dbReference>
<evidence type="ECO:0000256" key="1">
    <source>
        <dbReference type="ARBA" id="ARBA00000900"/>
    </source>
</evidence>
<dbReference type="OrthoDB" id="5377392at2759"/>
<sequence>MAEVEIPSYFLCPISLQLMRDPVTLPTGITYDRDSIERWLFSDPQNPHHTCPVTKQPLPVDSIELTTPNHTLRRLIQSWCIANSSAGVDRIPTPRSPLTRTQLSALLLELETSTSSSIRLLSLRKLKSIASNSASNRLTVASSDAVDFLASVVERSPEEEDARVCDEALTILCSLHLSETRLQTLITSHPGFLDALFAVLPRSSYHSRSQAAIFLRSVIPVASPARLSKVGEAQLRDLVEAVSDRVSTKAALEALILLCSWGRNRVKEVNAGAVALLVDLLLEETEKRMCELALVALDKLCSCAEGRAELVGNAAGIAVVAKKILRVSAVASERAVRILEKVARTAANQTGAVLQEMLQVGAVSKLCLLLQVKCGEKEKKRATEVLRLHARVWMNSPCLSPQFLSLYPSP</sequence>
<protein>
    <recommendedName>
        <fullName evidence="5 6">U-box domain-containing protein</fullName>
        <ecNumber evidence="5">2.3.2.27</ecNumber>
    </recommendedName>
    <alternativeName>
        <fullName evidence="5">RING-type E3 ubiquitin transferase PUB</fullName>
    </alternativeName>
</protein>
<accession>A0A835RZK0</accession>
<dbReference type="PANTHER" id="PTHR22849:SF132">
    <property type="entry name" value="E3 UBIQUITIN-PROTEIN LIGASE PUB23"/>
    <property type="match status" value="1"/>
</dbReference>
<evidence type="ECO:0000256" key="2">
    <source>
        <dbReference type="ARBA" id="ARBA00004906"/>
    </source>
</evidence>
<dbReference type="InterPro" id="IPR045210">
    <property type="entry name" value="RING-Ubox_PUB"/>
</dbReference>
<evidence type="ECO:0000256" key="3">
    <source>
        <dbReference type="ARBA" id="ARBA00022679"/>
    </source>
</evidence>
<dbReference type="Gene3D" id="3.30.40.10">
    <property type="entry name" value="Zinc/RING finger domain, C3HC4 (zinc finger)"/>
    <property type="match status" value="1"/>
</dbReference>
<organism evidence="7 8">
    <name type="scientific">Vanilla planifolia</name>
    <name type="common">Vanilla</name>
    <dbReference type="NCBI Taxonomy" id="51239"/>
    <lineage>
        <taxon>Eukaryota</taxon>
        <taxon>Viridiplantae</taxon>
        <taxon>Streptophyta</taxon>
        <taxon>Embryophyta</taxon>
        <taxon>Tracheophyta</taxon>
        <taxon>Spermatophyta</taxon>
        <taxon>Magnoliopsida</taxon>
        <taxon>Liliopsida</taxon>
        <taxon>Asparagales</taxon>
        <taxon>Orchidaceae</taxon>
        <taxon>Vanilloideae</taxon>
        <taxon>Vanilleae</taxon>
        <taxon>Vanilla</taxon>
    </lineage>
</organism>
<dbReference type="GO" id="GO:0016567">
    <property type="term" value="P:protein ubiquitination"/>
    <property type="evidence" value="ECO:0007669"/>
    <property type="project" value="UniProtKB-UniRule"/>
</dbReference>
<evidence type="ECO:0000259" key="6">
    <source>
        <dbReference type="PROSITE" id="PS51698"/>
    </source>
</evidence>
<keyword evidence="3 5" id="KW-0808">Transferase</keyword>
<dbReference type="PROSITE" id="PS51698">
    <property type="entry name" value="U_BOX"/>
    <property type="match status" value="1"/>
</dbReference>
<dbReference type="InterPro" id="IPR058678">
    <property type="entry name" value="ARM_PUB"/>
</dbReference>
<dbReference type="SUPFAM" id="SSF57850">
    <property type="entry name" value="RING/U-box"/>
    <property type="match status" value="1"/>
</dbReference>
<dbReference type="SUPFAM" id="SSF48371">
    <property type="entry name" value="ARM repeat"/>
    <property type="match status" value="1"/>
</dbReference>
<dbReference type="CDD" id="cd16664">
    <property type="entry name" value="RING-Ubox_PUB"/>
    <property type="match status" value="1"/>
</dbReference>
<dbReference type="Gene3D" id="1.25.10.10">
    <property type="entry name" value="Leucine-rich Repeat Variant"/>
    <property type="match status" value="1"/>
</dbReference>
<keyword evidence="8" id="KW-1185">Reference proteome</keyword>
<dbReference type="InterPro" id="IPR016024">
    <property type="entry name" value="ARM-type_fold"/>
</dbReference>
<dbReference type="InterPro" id="IPR011989">
    <property type="entry name" value="ARM-like"/>
</dbReference>
<gene>
    <name evidence="7" type="ORF">HPP92_003215</name>
</gene>
<keyword evidence="4 5" id="KW-0833">Ubl conjugation pathway</keyword>
<dbReference type="InterPro" id="IPR045185">
    <property type="entry name" value="PUB22/23/24-like"/>
</dbReference>
<dbReference type="AlphaFoldDB" id="A0A835RZK0"/>